<dbReference type="SUPFAM" id="SSF53335">
    <property type="entry name" value="S-adenosyl-L-methionine-dependent methyltransferases"/>
    <property type="match status" value="1"/>
</dbReference>
<name>A0A1G2KRS4_9BACT</name>
<dbReference type="EMBL" id="MHQL01000066">
    <property type="protein sequence ID" value="OHA01282.1"/>
    <property type="molecule type" value="Genomic_DNA"/>
</dbReference>
<evidence type="ECO:0000259" key="1">
    <source>
        <dbReference type="Pfam" id="PF13649"/>
    </source>
</evidence>
<dbReference type="CDD" id="cd02440">
    <property type="entry name" value="AdoMet_MTases"/>
    <property type="match status" value="1"/>
</dbReference>
<sequence>MHFRFWKTAELVGCPPVSIQANMAVSYFFIHVCLALENIGFFQELGSKKKSVHELAGTLGMSESILMSLIDFLAATSRIIEKNGDLVSVRQAQLPNSLWVIQAYRPVFEGLVALLKGEKVYGKDVVRDGYYLQKASDIFSGDAIRLALSLIEDDKATLIDFGCGSGESLVAFCRKNNSRTAVGLDIDPVIVAAARRHAEEFLLQKRIGIFQADVADIGQWSARISPIEPNIFLASTMLHEFLRDGECSVIDFLARLKSAFPRSRLIVIEFDGIPFDRLHAEADPGRRHFAAMYQLWHPLTNQGMPQPRAVWMRILSTAGWAVRGTHDAKHNLVVFDCVSG</sequence>
<dbReference type="AlphaFoldDB" id="A0A1G2KRS4"/>
<gene>
    <name evidence="2" type="ORF">A3C16_01935</name>
</gene>
<evidence type="ECO:0000313" key="2">
    <source>
        <dbReference type="EMBL" id="OHA01282.1"/>
    </source>
</evidence>
<dbReference type="Gene3D" id="3.40.50.150">
    <property type="entry name" value="Vaccinia Virus protein VP39"/>
    <property type="match status" value="1"/>
</dbReference>
<feature type="domain" description="Methyltransferase" evidence="1">
    <location>
        <begin position="159"/>
        <end position="217"/>
    </location>
</feature>
<accession>A0A1G2KRS4</accession>
<protein>
    <recommendedName>
        <fullName evidence="1">Methyltransferase domain-containing protein</fullName>
    </recommendedName>
</protein>
<comment type="caution">
    <text evidence="2">The sequence shown here is derived from an EMBL/GenBank/DDBJ whole genome shotgun (WGS) entry which is preliminary data.</text>
</comment>
<dbReference type="Proteomes" id="UP000177811">
    <property type="component" value="Unassembled WGS sequence"/>
</dbReference>
<dbReference type="InterPro" id="IPR029063">
    <property type="entry name" value="SAM-dependent_MTases_sf"/>
</dbReference>
<evidence type="ECO:0000313" key="3">
    <source>
        <dbReference type="Proteomes" id="UP000177811"/>
    </source>
</evidence>
<proteinExistence type="predicted"/>
<dbReference type="InterPro" id="IPR041698">
    <property type="entry name" value="Methyltransf_25"/>
</dbReference>
<reference evidence="2 3" key="1">
    <citation type="journal article" date="2016" name="Nat. Commun.">
        <title>Thousands of microbial genomes shed light on interconnected biogeochemical processes in an aquifer system.</title>
        <authorList>
            <person name="Anantharaman K."/>
            <person name="Brown C.T."/>
            <person name="Hug L.A."/>
            <person name="Sharon I."/>
            <person name="Castelle C.J."/>
            <person name="Probst A.J."/>
            <person name="Thomas B.C."/>
            <person name="Singh A."/>
            <person name="Wilkins M.J."/>
            <person name="Karaoz U."/>
            <person name="Brodie E.L."/>
            <person name="Williams K.H."/>
            <person name="Hubbard S.S."/>
            <person name="Banfield J.F."/>
        </authorList>
    </citation>
    <scope>NUCLEOTIDE SEQUENCE [LARGE SCALE GENOMIC DNA]</scope>
</reference>
<dbReference type="Pfam" id="PF13649">
    <property type="entry name" value="Methyltransf_25"/>
    <property type="match status" value="1"/>
</dbReference>
<organism evidence="2 3">
    <name type="scientific">Candidatus Sungbacteria bacterium RIFCSPHIGHO2_02_FULL_51_29</name>
    <dbReference type="NCBI Taxonomy" id="1802273"/>
    <lineage>
        <taxon>Bacteria</taxon>
        <taxon>Candidatus Sungiibacteriota</taxon>
    </lineage>
</organism>